<gene>
    <name evidence="1" type="ORF">Y1Q_0016743</name>
</gene>
<comment type="caution">
    <text evidence="1">The sequence shown here is derived from an EMBL/GenBank/DDBJ whole genome shotgun (WGS) entry which is preliminary data.</text>
</comment>
<reference evidence="1 2" key="1">
    <citation type="journal article" date="2012" name="Genome Biol.">
        <title>Sequencing three crocodilian genomes to illuminate the evolution of archosaurs and amniotes.</title>
        <authorList>
            <person name="St John J.A."/>
            <person name="Braun E.L."/>
            <person name="Isberg S.R."/>
            <person name="Miles L.G."/>
            <person name="Chong A.Y."/>
            <person name="Gongora J."/>
            <person name="Dalzell P."/>
            <person name="Moran C."/>
            <person name="Bed'hom B."/>
            <person name="Abzhanov A."/>
            <person name="Burgess S.C."/>
            <person name="Cooksey A.M."/>
            <person name="Castoe T.A."/>
            <person name="Crawford N.G."/>
            <person name="Densmore L.D."/>
            <person name="Drew J.C."/>
            <person name="Edwards S.V."/>
            <person name="Faircloth B.C."/>
            <person name="Fujita M.K."/>
            <person name="Greenwold M.J."/>
            <person name="Hoffmann F.G."/>
            <person name="Howard J.M."/>
            <person name="Iguchi T."/>
            <person name="Janes D.E."/>
            <person name="Khan S.Y."/>
            <person name="Kohno S."/>
            <person name="de Koning A.J."/>
            <person name="Lance S.L."/>
            <person name="McCarthy F.M."/>
            <person name="McCormack J.E."/>
            <person name="Merchant M.E."/>
            <person name="Peterson D.G."/>
            <person name="Pollock D.D."/>
            <person name="Pourmand N."/>
            <person name="Raney B.J."/>
            <person name="Roessler K.A."/>
            <person name="Sanford J.R."/>
            <person name="Sawyer R.H."/>
            <person name="Schmidt C.J."/>
            <person name="Triplett E.W."/>
            <person name="Tuberville T.D."/>
            <person name="Venegas-Anaya M."/>
            <person name="Howard J.T."/>
            <person name="Jarvis E.D."/>
            <person name="Guillette L.J.Jr."/>
            <person name="Glenn T.C."/>
            <person name="Green R.E."/>
            <person name="Ray D.A."/>
        </authorList>
    </citation>
    <scope>NUCLEOTIDE SEQUENCE [LARGE SCALE GENOMIC DNA]</scope>
    <source>
        <strain evidence="1">KSC_2009_1</strain>
    </source>
</reference>
<dbReference type="AlphaFoldDB" id="A0A151P5T0"/>
<proteinExistence type="predicted"/>
<accession>A0A151P5T0</accession>
<evidence type="ECO:0000313" key="2">
    <source>
        <dbReference type="Proteomes" id="UP000050525"/>
    </source>
</evidence>
<sequence length="129" mass="15369">MEIMYTCLKGLNLHLKLPRLQKNGLPLAFCLRPRDLTVVSKITEQDIKNIQDERTRQNQLWKSQRNSRKMRLVLKPLSRSSILEETMVFTKNEYVQLWLCLHHNKEKNNPIVQFIVNNLREDLPLLFLS</sequence>
<protein>
    <submittedName>
        <fullName evidence="1">Uncharacterized protein</fullName>
    </submittedName>
</protein>
<keyword evidence="2" id="KW-1185">Reference proteome</keyword>
<name>A0A151P5T0_ALLMI</name>
<dbReference type="Proteomes" id="UP000050525">
    <property type="component" value="Unassembled WGS sequence"/>
</dbReference>
<dbReference type="EMBL" id="AKHW03000764">
    <property type="protein sequence ID" value="KYO44431.1"/>
    <property type="molecule type" value="Genomic_DNA"/>
</dbReference>
<organism evidence="1 2">
    <name type="scientific">Alligator mississippiensis</name>
    <name type="common">American alligator</name>
    <dbReference type="NCBI Taxonomy" id="8496"/>
    <lineage>
        <taxon>Eukaryota</taxon>
        <taxon>Metazoa</taxon>
        <taxon>Chordata</taxon>
        <taxon>Craniata</taxon>
        <taxon>Vertebrata</taxon>
        <taxon>Euteleostomi</taxon>
        <taxon>Archelosauria</taxon>
        <taxon>Archosauria</taxon>
        <taxon>Crocodylia</taxon>
        <taxon>Alligatoridae</taxon>
        <taxon>Alligatorinae</taxon>
        <taxon>Alligator</taxon>
    </lineage>
</organism>
<evidence type="ECO:0000313" key="1">
    <source>
        <dbReference type="EMBL" id="KYO44431.1"/>
    </source>
</evidence>